<feature type="domain" description="SPRY" evidence="2">
    <location>
        <begin position="5"/>
        <end position="131"/>
    </location>
</feature>
<dbReference type="Pfam" id="PF00622">
    <property type="entry name" value="SPRY"/>
    <property type="match status" value="1"/>
</dbReference>
<dbReference type="InterPro" id="IPR003877">
    <property type="entry name" value="SPRY_dom"/>
</dbReference>
<reference evidence="3 4" key="1">
    <citation type="journal article" date="2023" name="Plants (Basel)">
        <title>Bridging the Gap: Combining Genomics and Transcriptomics Approaches to Understand Stylosanthes scabra, an Orphan Legume from the Brazilian Caatinga.</title>
        <authorList>
            <person name="Ferreira-Neto J.R.C."/>
            <person name="da Silva M.D."/>
            <person name="Binneck E."/>
            <person name="de Melo N.F."/>
            <person name="da Silva R.H."/>
            <person name="de Melo A.L.T.M."/>
            <person name="Pandolfi V."/>
            <person name="Bustamante F.O."/>
            <person name="Brasileiro-Vidal A.C."/>
            <person name="Benko-Iseppon A.M."/>
        </authorList>
    </citation>
    <scope>NUCLEOTIDE SEQUENCE [LARGE SCALE GENOMIC DNA]</scope>
    <source>
        <tissue evidence="3">Leaves</tissue>
    </source>
</reference>
<organism evidence="3 4">
    <name type="scientific">Stylosanthes scabra</name>
    <dbReference type="NCBI Taxonomy" id="79078"/>
    <lineage>
        <taxon>Eukaryota</taxon>
        <taxon>Viridiplantae</taxon>
        <taxon>Streptophyta</taxon>
        <taxon>Embryophyta</taxon>
        <taxon>Tracheophyta</taxon>
        <taxon>Spermatophyta</taxon>
        <taxon>Magnoliopsida</taxon>
        <taxon>eudicotyledons</taxon>
        <taxon>Gunneridae</taxon>
        <taxon>Pentapetalae</taxon>
        <taxon>rosids</taxon>
        <taxon>fabids</taxon>
        <taxon>Fabales</taxon>
        <taxon>Fabaceae</taxon>
        <taxon>Papilionoideae</taxon>
        <taxon>50 kb inversion clade</taxon>
        <taxon>dalbergioids sensu lato</taxon>
        <taxon>Dalbergieae</taxon>
        <taxon>Pterocarpus clade</taxon>
        <taxon>Stylosanthes</taxon>
    </lineage>
</organism>
<sequence>MDDTDFAERHICRVGISRGDDMIGKLGETEYSFGYGGTGKFSHAGDFSDYGGKFGVGDTIVCCIDLEAKPMASIGFSKNGKWLGTAIHFLPSPLGLGMMDSPLEGLQWKSALFPHVLLKNVVVQMQFSPEDGLVPREGFKPWASAIEDRSIIMGPYFSDKSNCEVIMMVGLPASGKTTWAEKWVEEHPEKRYVLLGTNLVLDQMKVPGLSRKNNYATIHRNYILDQTNVYKSARKRKLKPFADYQKIAVVVFPKPEELKVRSNKRLKEMGKEVPPDALKNMIANYVLPKSMDMLHSDEYFDQVKFVELNRDESQMYLDQMKQDLASESENSSSTVQRSDSFHSLAGSPLQNQGSFTGGVNHRQDIHSQIFPSNYGMPGQVNTNVQVADQHYRSMNPFSGVYPGSQIPPVPRAPAPCGPYPINQTGSMDIRPYSNPAVGGHYSRPNIEGNNMVSPGAFPDLYRSRTNEANQAFPIFNAATMPFAHHGSYNDNSGFQRHLQTPFSATPDQVQDLLQSTNHILEDMPLSVRDTIDMESASVFMIKEQARWDYEIGLVNEALQR</sequence>
<dbReference type="Gene3D" id="2.60.120.920">
    <property type="match status" value="1"/>
</dbReference>
<dbReference type="InterPro" id="IPR043136">
    <property type="entry name" value="B30.2/SPRY_sf"/>
</dbReference>
<accession>A0ABU6T8N1</accession>
<evidence type="ECO:0000259" key="2">
    <source>
        <dbReference type="SMART" id="SM00449"/>
    </source>
</evidence>
<name>A0ABU6T8N1_9FABA</name>
<dbReference type="SUPFAM" id="SSF49899">
    <property type="entry name" value="Concanavalin A-like lectins/glucanases"/>
    <property type="match status" value="1"/>
</dbReference>
<proteinExistence type="predicted"/>
<dbReference type="SMART" id="SM00449">
    <property type="entry name" value="SPRY"/>
    <property type="match status" value="1"/>
</dbReference>
<dbReference type="Pfam" id="PF13671">
    <property type="entry name" value="AAA_33"/>
    <property type="match status" value="1"/>
</dbReference>
<evidence type="ECO:0000256" key="1">
    <source>
        <dbReference type="SAM" id="MobiDB-lite"/>
    </source>
</evidence>
<dbReference type="InterPro" id="IPR013320">
    <property type="entry name" value="ConA-like_dom_sf"/>
</dbReference>
<protein>
    <recommendedName>
        <fullName evidence="2">SPRY domain-containing protein</fullName>
    </recommendedName>
</protein>
<dbReference type="Gene3D" id="3.40.50.300">
    <property type="entry name" value="P-loop containing nucleotide triphosphate hydrolases"/>
    <property type="match status" value="1"/>
</dbReference>
<comment type="caution">
    <text evidence="3">The sequence shown here is derived from an EMBL/GenBank/DDBJ whole genome shotgun (WGS) entry which is preliminary data.</text>
</comment>
<gene>
    <name evidence="3" type="ORF">PIB30_019672</name>
</gene>
<dbReference type="PANTHER" id="PTHR12381:SF56">
    <property type="entry name" value="B30.2_SPRY DOMAIN-CONTAINING PROTEIN-RELATED"/>
    <property type="match status" value="1"/>
</dbReference>
<evidence type="ECO:0000313" key="4">
    <source>
        <dbReference type="Proteomes" id="UP001341840"/>
    </source>
</evidence>
<dbReference type="SUPFAM" id="SSF52540">
    <property type="entry name" value="P-loop containing nucleoside triphosphate hydrolases"/>
    <property type="match status" value="1"/>
</dbReference>
<dbReference type="Proteomes" id="UP001341840">
    <property type="component" value="Unassembled WGS sequence"/>
</dbReference>
<dbReference type="InterPro" id="IPR027417">
    <property type="entry name" value="P-loop_NTPase"/>
</dbReference>
<feature type="region of interest" description="Disordered" evidence="1">
    <location>
        <begin position="323"/>
        <end position="360"/>
    </location>
</feature>
<feature type="compositionally biased region" description="Polar residues" evidence="1">
    <location>
        <begin position="325"/>
        <end position="338"/>
    </location>
</feature>
<keyword evidence="4" id="KW-1185">Reference proteome</keyword>
<evidence type="ECO:0000313" key="3">
    <source>
        <dbReference type="EMBL" id="MED6144884.1"/>
    </source>
</evidence>
<dbReference type="PANTHER" id="PTHR12381">
    <property type="entry name" value="HETEROGENEOUS NUCLEAR RIBONUCLEOPROTEIN U FAMILY MEMBER"/>
    <property type="match status" value="1"/>
</dbReference>
<dbReference type="EMBL" id="JASCZI010090682">
    <property type="protein sequence ID" value="MED6144884.1"/>
    <property type="molecule type" value="Genomic_DNA"/>
</dbReference>